<gene>
    <name evidence="2" type="ORF">PILCRDRAFT_108974</name>
</gene>
<dbReference type="Proteomes" id="UP000054166">
    <property type="component" value="Unassembled WGS sequence"/>
</dbReference>
<evidence type="ECO:0000256" key="1">
    <source>
        <dbReference type="SAM" id="MobiDB-lite"/>
    </source>
</evidence>
<dbReference type="AlphaFoldDB" id="A0A0C3G716"/>
<name>A0A0C3G716_PILCF</name>
<dbReference type="InParanoid" id="A0A0C3G716"/>
<protein>
    <submittedName>
        <fullName evidence="2">Uncharacterized protein</fullName>
    </submittedName>
</protein>
<evidence type="ECO:0000313" key="3">
    <source>
        <dbReference type="Proteomes" id="UP000054166"/>
    </source>
</evidence>
<evidence type="ECO:0000313" key="2">
    <source>
        <dbReference type="EMBL" id="KIM92025.1"/>
    </source>
</evidence>
<reference evidence="2 3" key="1">
    <citation type="submission" date="2014-04" db="EMBL/GenBank/DDBJ databases">
        <authorList>
            <consortium name="DOE Joint Genome Institute"/>
            <person name="Kuo A."/>
            <person name="Tarkka M."/>
            <person name="Buscot F."/>
            <person name="Kohler A."/>
            <person name="Nagy L.G."/>
            <person name="Floudas D."/>
            <person name="Copeland A."/>
            <person name="Barry K.W."/>
            <person name="Cichocki N."/>
            <person name="Veneault-Fourrey C."/>
            <person name="LaButti K."/>
            <person name="Lindquist E.A."/>
            <person name="Lipzen A."/>
            <person name="Lundell T."/>
            <person name="Morin E."/>
            <person name="Murat C."/>
            <person name="Sun H."/>
            <person name="Tunlid A."/>
            <person name="Henrissat B."/>
            <person name="Grigoriev I.V."/>
            <person name="Hibbett D.S."/>
            <person name="Martin F."/>
            <person name="Nordberg H.P."/>
            <person name="Cantor M.N."/>
            <person name="Hua S.X."/>
        </authorList>
    </citation>
    <scope>NUCLEOTIDE SEQUENCE [LARGE SCALE GENOMIC DNA]</scope>
    <source>
        <strain evidence="2 3">F 1598</strain>
    </source>
</reference>
<reference evidence="3" key="2">
    <citation type="submission" date="2015-01" db="EMBL/GenBank/DDBJ databases">
        <title>Evolutionary Origins and Diversification of the Mycorrhizal Mutualists.</title>
        <authorList>
            <consortium name="DOE Joint Genome Institute"/>
            <consortium name="Mycorrhizal Genomics Consortium"/>
            <person name="Kohler A."/>
            <person name="Kuo A."/>
            <person name="Nagy L.G."/>
            <person name="Floudas D."/>
            <person name="Copeland A."/>
            <person name="Barry K.W."/>
            <person name="Cichocki N."/>
            <person name="Veneault-Fourrey C."/>
            <person name="LaButti K."/>
            <person name="Lindquist E.A."/>
            <person name="Lipzen A."/>
            <person name="Lundell T."/>
            <person name="Morin E."/>
            <person name="Murat C."/>
            <person name="Riley R."/>
            <person name="Ohm R."/>
            <person name="Sun H."/>
            <person name="Tunlid A."/>
            <person name="Henrissat B."/>
            <person name="Grigoriev I.V."/>
            <person name="Hibbett D.S."/>
            <person name="Martin F."/>
        </authorList>
    </citation>
    <scope>NUCLEOTIDE SEQUENCE [LARGE SCALE GENOMIC DNA]</scope>
    <source>
        <strain evidence="3">F 1598</strain>
    </source>
</reference>
<dbReference type="HOGENOM" id="CLU_2638908_0_0_1"/>
<feature type="region of interest" description="Disordered" evidence="1">
    <location>
        <begin position="22"/>
        <end position="62"/>
    </location>
</feature>
<keyword evidence="3" id="KW-1185">Reference proteome</keyword>
<accession>A0A0C3G716</accession>
<organism evidence="2 3">
    <name type="scientific">Piloderma croceum (strain F 1598)</name>
    <dbReference type="NCBI Taxonomy" id="765440"/>
    <lineage>
        <taxon>Eukaryota</taxon>
        <taxon>Fungi</taxon>
        <taxon>Dikarya</taxon>
        <taxon>Basidiomycota</taxon>
        <taxon>Agaricomycotina</taxon>
        <taxon>Agaricomycetes</taxon>
        <taxon>Agaricomycetidae</taxon>
        <taxon>Atheliales</taxon>
        <taxon>Atheliaceae</taxon>
        <taxon>Piloderma</taxon>
    </lineage>
</organism>
<proteinExistence type="predicted"/>
<dbReference type="EMBL" id="KN832970">
    <property type="protein sequence ID" value="KIM92025.1"/>
    <property type="molecule type" value="Genomic_DNA"/>
</dbReference>
<sequence>MKRHEQRVRQGAPTRGCVRLPSPGLCEGQGGRGGGKGRGRGVPHINCGRHCGGGGGGKRERGRNTMTVWYLGGMQIW</sequence>